<keyword evidence="2" id="KW-0812">Transmembrane</keyword>
<feature type="region of interest" description="Disordered" evidence="1">
    <location>
        <begin position="89"/>
        <end position="109"/>
    </location>
</feature>
<gene>
    <name evidence="3" type="ORF">TAT_000066900</name>
    <name evidence="4" type="ORF">TAV_000066600</name>
</gene>
<dbReference type="AlphaFoldDB" id="A0A3B0MMR4"/>
<keyword evidence="2" id="KW-0472">Membrane</keyword>
<evidence type="ECO:0000256" key="2">
    <source>
        <dbReference type="SAM" id="Phobius"/>
    </source>
</evidence>
<name>A0A3B0MMR4_THEAN</name>
<protein>
    <submittedName>
        <fullName evidence="3">Uncharacterized protein</fullName>
    </submittedName>
</protein>
<reference evidence="3" key="1">
    <citation type="submission" date="2018-07" db="EMBL/GenBank/DDBJ databases">
        <authorList>
            <person name="Quirk P.G."/>
            <person name="Krulwich T.A."/>
        </authorList>
    </citation>
    <scope>NUCLEOTIDE SEQUENCE</scope>
    <source>
        <strain evidence="3">Anand</strain>
    </source>
</reference>
<dbReference type="EMBL" id="UIVT01000001">
    <property type="protein sequence ID" value="SVP88817.1"/>
    <property type="molecule type" value="Genomic_DNA"/>
</dbReference>
<organism evidence="3">
    <name type="scientific">Theileria annulata</name>
    <dbReference type="NCBI Taxonomy" id="5874"/>
    <lineage>
        <taxon>Eukaryota</taxon>
        <taxon>Sar</taxon>
        <taxon>Alveolata</taxon>
        <taxon>Apicomplexa</taxon>
        <taxon>Aconoidasida</taxon>
        <taxon>Piroplasmida</taxon>
        <taxon>Theileriidae</taxon>
        <taxon>Theileria</taxon>
    </lineage>
</organism>
<evidence type="ECO:0000313" key="3">
    <source>
        <dbReference type="EMBL" id="SVP88817.1"/>
    </source>
</evidence>
<keyword evidence="2" id="KW-1133">Transmembrane helix</keyword>
<feature type="transmembrane region" description="Helical" evidence="2">
    <location>
        <begin position="521"/>
        <end position="541"/>
    </location>
</feature>
<evidence type="ECO:0000313" key="4">
    <source>
        <dbReference type="EMBL" id="SVP89964.1"/>
    </source>
</evidence>
<evidence type="ECO:0000256" key="1">
    <source>
        <dbReference type="SAM" id="MobiDB-lite"/>
    </source>
</evidence>
<sequence>MCIDFKLKQKEYSIIAPSRSVQGQDFNVICQSAKCGYKSNTIYNVVNPECGNYYTCQECPSSFGTDICYLGITNSDWINVTEGHMTLSKHDRVHDQQPKQNKTNTKDTYDYDEDEDSFLQLSTNWEDYGISLVDKIIISQTFKYVDHHDDKWLLENKRQCQIDTEGNLELSIRLMFQYYKSPLIMDYDDQSNLSTLQLNSSVTVTGPTGTGTFAPGTKDEDTTIKRAKDTTSTVGPSTVTDDPVTEETPILLQLGKNEEYYDDDEVGNEDNFFSHMTKKGLKYSLNTGKAVKHKLSDTFKFLYQKAQVIMAKPEVHIHFVVDDIRLKSCRQPLSWNGDMTSGAMIFVGNQNFKIHHTVLNSDFLKKAIRVNTNVKGVYELSFNSCVQIHCTKRQNFNQQSFNISHLSNFLTHNNSVNGMNQVNPMNRVNSVNGMNPVTSMNPVNSVNPMNSVNGMNSVNTMNNVNLHIPKPIQPITNIPSFNTNHNTNLNTNTANLNSNHNGTTIGSISNENPVTMDKKKLWLYGSIGVVIILIIISIPLMTKIF</sequence>
<dbReference type="VEuPathDB" id="PiroplasmaDB:TA02805"/>
<proteinExistence type="predicted"/>
<accession>A0A3B0MMR4</accession>
<dbReference type="EMBL" id="UIVS01000001">
    <property type="protein sequence ID" value="SVP89964.1"/>
    <property type="molecule type" value="Genomic_DNA"/>
</dbReference>